<evidence type="ECO:0000313" key="3">
    <source>
        <dbReference type="Proteomes" id="UP000436822"/>
    </source>
</evidence>
<reference evidence="2 3" key="1">
    <citation type="submission" date="2019-12" db="EMBL/GenBank/DDBJ databases">
        <title>Litoreibacter badius sp. nov., a novel bacteriochlorophyll a-containing bacterium in the genus Litoreibacter.</title>
        <authorList>
            <person name="Kanamuro M."/>
            <person name="Takabe Y."/>
            <person name="Mori K."/>
            <person name="Takaichi S."/>
            <person name="Hanada S."/>
        </authorList>
    </citation>
    <scope>NUCLEOTIDE SEQUENCE [LARGE SCALE GENOMIC DNA]</scope>
    <source>
        <strain evidence="2 3">K6</strain>
    </source>
</reference>
<dbReference type="InterPro" id="IPR011990">
    <property type="entry name" value="TPR-like_helical_dom_sf"/>
</dbReference>
<dbReference type="SUPFAM" id="SSF81901">
    <property type="entry name" value="HCP-like"/>
    <property type="match status" value="2"/>
</dbReference>
<evidence type="ECO:0000256" key="1">
    <source>
        <dbReference type="SAM" id="SignalP"/>
    </source>
</evidence>
<evidence type="ECO:0000313" key="2">
    <source>
        <dbReference type="EMBL" id="GFE63206.1"/>
    </source>
</evidence>
<sequence>MSSLAFKTGRVTLVSALIAGLATGVTADPIKLEFMPPELDVENICSPREPDGALLEKWSGWTGGDLPETNPSLLKRDLQRLEQIDPVAWYDTIETAISLFPNIDEKYTENHALVDRIDLMVAAGRDDKLMTRRLVPQLMLNAETLSPRFQNILGNYLIEGVGIEPDERRGLQLIKASAYAGNADALLHLAKLDIEGAPATGWDIPPDLAITMALGALVGELNPTICDRIWRIAREFHNGDLVVRDVSTAEAWFRFAADLGDANAAWEVTEYHMESEGFAKDNDILIEYLTKAADGGLPYAKLELGSLYEEGALVEKNFDESLRLYREAAAFDNRSGLLRLARFLEENVGTRPELEEERLEVLTKLINLPDAPGWAFTRLANNVLKTKGRWAGDTEARALLEKAVARDDPDAFERLGLLLMRDRRDADAFNRGIDLMVRAVSHHGSINSMDKLRGAHMCVANKEPMLEQANYWLHMDQSSGTATLEFTAEQMQAQPWQDDPIMLATMQSQALYGRPKSLANYMAMLDSSETASPEERQFWSEYAGAYDRVLKARASIAYELAATDKDRQSALNLMRRAVQEGDPDAAVALAEILLELEQSPEHVRVEASDLLLPIAATGDGDAMNLLLLLAGGGVEAQQSIYTQFAEAIEVRGDFEALLFSLPFVDGQKRIDYLDRAISVMICDFKSTMRVAAVLNSIGEGEASRRWLDTASHLTEGVPWTLVKLGDGYVNMVGDAATPKAIERYSQALEAGSEVGGLRLWSFFGDPKSELYSEEKTVELLTTLIKMADIESLSSVLGKMRGSSDEIQAAVGARVDVREKYLVAAEAGDPRAMRGYAQLTRDGATSADELSESVAWMTKAAEHDDIPAMVELSQIYAFGLGVEPSPEDAIAWLEKAAAAGSEPAAGYLDLLKLQRNLTQ</sequence>
<dbReference type="Proteomes" id="UP000436822">
    <property type="component" value="Unassembled WGS sequence"/>
</dbReference>
<feature type="chain" id="PRO_5026772198" description="TPR repeat" evidence="1">
    <location>
        <begin position="28"/>
        <end position="918"/>
    </location>
</feature>
<dbReference type="EMBL" id="BLJE01000001">
    <property type="protein sequence ID" value="GFE63206.1"/>
    <property type="molecule type" value="Genomic_DNA"/>
</dbReference>
<accession>A0A6N6JAP9</accession>
<organism evidence="2 3">
    <name type="scientific">Litoreibacter roseus</name>
    <dbReference type="NCBI Taxonomy" id="2601869"/>
    <lineage>
        <taxon>Bacteria</taxon>
        <taxon>Pseudomonadati</taxon>
        <taxon>Pseudomonadota</taxon>
        <taxon>Alphaproteobacteria</taxon>
        <taxon>Rhodobacterales</taxon>
        <taxon>Roseobacteraceae</taxon>
        <taxon>Litoreibacter</taxon>
    </lineage>
</organism>
<dbReference type="PANTHER" id="PTHR11102">
    <property type="entry name" value="SEL-1-LIKE PROTEIN"/>
    <property type="match status" value="1"/>
</dbReference>
<name>A0A6N6JAP9_9RHOB</name>
<feature type="signal peptide" evidence="1">
    <location>
        <begin position="1"/>
        <end position="27"/>
    </location>
</feature>
<dbReference type="AlphaFoldDB" id="A0A6N6JAP9"/>
<dbReference type="OrthoDB" id="7802124at2"/>
<comment type="caution">
    <text evidence="2">The sequence shown here is derived from an EMBL/GenBank/DDBJ whole genome shotgun (WGS) entry which is preliminary data.</text>
</comment>
<dbReference type="InterPro" id="IPR050767">
    <property type="entry name" value="Sel1_AlgK"/>
</dbReference>
<dbReference type="Gene3D" id="1.25.40.10">
    <property type="entry name" value="Tetratricopeptide repeat domain"/>
    <property type="match status" value="3"/>
</dbReference>
<protein>
    <recommendedName>
        <fullName evidence="4">TPR repeat</fullName>
    </recommendedName>
</protein>
<dbReference type="PANTHER" id="PTHR11102:SF160">
    <property type="entry name" value="ERAD-ASSOCIATED E3 UBIQUITIN-PROTEIN LIGASE COMPONENT HRD3"/>
    <property type="match status" value="1"/>
</dbReference>
<dbReference type="RefSeq" id="WP_159804166.1">
    <property type="nucleotide sequence ID" value="NZ_BLJE01000001.1"/>
</dbReference>
<dbReference type="InterPro" id="IPR006597">
    <property type="entry name" value="Sel1-like"/>
</dbReference>
<keyword evidence="1" id="KW-0732">Signal</keyword>
<dbReference type="Pfam" id="PF08238">
    <property type="entry name" value="Sel1"/>
    <property type="match status" value="6"/>
</dbReference>
<proteinExistence type="predicted"/>
<dbReference type="SMART" id="SM00671">
    <property type="entry name" value="SEL1"/>
    <property type="match status" value="6"/>
</dbReference>
<evidence type="ECO:0008006" key="4">
    <source>
        <dbReference type="Google" id="ProtNLM"/>
    </source>
</evidence>
<gene>
    <name evidence="2" type="ORF">KIN_02800</name>
</gene>
<keyword evidence="3" id="KW-1185">Reference proteome</keyword>